<sequence>MKLEILVLGSGREVGRAAIAIKRNSDQQYLLFDYGINFDLEDKPVLPLPISPNKIRALFISHAHLDHIGAAPLFYISSHPSIYSTLLTALLSKIMISDMLRLSGYYLPFEYLELDTMINSIKTLSYGAQIEIDDKIVNVFSAGHIPGSAMYRVEFRDGTSVIYTGDVNTIDTRIVKGATLNGLEADVLVMESTYGLYNHPIRERVEESFIETVKSVVEDGGIALVPAFSLGRAQEILALLADRMPHANVYYDGMSREILELFLQFKEYINNYQLLEKAAKLFTPVKGSDMRKQICKEGGSVIVSPAGMLKGGPAQYYVKRLYNDSKNAIILVSYQAPSTPGRRLLTDGVLDDSGTRVKAKVYWFDFSSHAGSNNLVELAKSVRNLKKVILIHGSEDAAFTLGYRIKEAAGADFEVPKTGDSIIIEV</sequence>
<dbReference type="CDD" id="cd16295">
    <property type="entry name" value="TTHA0252-CPSF-like_MBL-fold"/>
    <property type="match status" value="1"/>
</dbReference>
<dbReference type="PANTHER" id="PTHR11203:SF52">
    <property type="entry name" value="MRNA 3-END PROCESSING FACTOR"/>
    <property type="match status" value="1"/>
</dbReference>
<dbReference type="RefSeq" id="WP_285273327.1">
    <property type="nucleotide sequence ID" value="NZ_JASNVW010000001.1"/>
</dbReference>
<evidence type="ECO:0000313" key="5">
    <source>
        <dbReference type="Proteomes" id="UP001529235"/>
    </source>
</evidence>
<dbReference type="Pfam" id="PF07521">
    <property type="entry name" value="RMMBL"/>
    <property type="match status" value="1"/>
</dbReference>
<evidence type="ECO:0000256" key="1">
    <source>
        <dbReference type="ARBA" id="ARBA00022801"/>
    </source>
</evidence>
<feature type="domain" description="Beta-Casp" evidence="3">
    <location>
        <begin position="233"/>
        <end position="344"/>
    </location>
</feature>
<dbReference type="SUPFAM" id="SSF56281">
    <property type="entry name" value="Metallo-hydrolase/oxidoreductase"/>
    <property type="match status" value="1"/>
</dbReference>
<protein>
    <submittedName>
        <fullName evidence="4">MBL fold metallo-hydrolase</fullName>
        <ecNumber evidence="4">3.-.-.-</ecNumber>
    </submittedName>
</protein>
<reference evidence="4 5" key="1">
    <citation type="submission" date="2023-05" db="EMBL/GenBank/DDBJ databases">
        <title>A new hyperthermophilic archaea 'Ignisphaera cupida' sp. nov. and description of the family 'Ignisphaeraceae' fam. nov.</title>
        <authorList>
            <person name="Podosokorskaya O.A."/>
            <person name="Elcheninov A.G."/>
            <person name="Klukina A."/>
            <person name="Merkel A.Y."/>
        </authorList>
    </citation>
    <scope>NUCLEOTIDE SEQUENCE [LARGE SCALE GENOMIC DNA]</scope>
    <source>
        <strain evidence="4 5">4213-co</strain>
    </source>
</reference>
<organism evidence="4 5">
    <name type="scientific">Ignisphaera cupida</name>
    <dbReference type="NCBI Taxonomy" id="3050454"/>
    <lineage>
        <taxon>Archaea</taxon>
        <taxon>Thermoproteota</taxon>
        <taxon>Thermoprotei</taxon>
        <taxon>Desulfurococcales</taxon>
        <taxon>Desulfurococcaceae</taxon>
        <taxon>Ignisphaera</taxon>
    </lineage>
</organism>
<dbReference type="PANTHER" id="PTHR11203">
    <property type="entry name" value="CLEAVAGE AND POLYADENYLATION SPECIFICITY FACTOR FAMILY MEMBER"/>
    <property type="match status" value="1"/>
</dbReference>
<dbReference type="InterPro" id="IPR001279">
    <property type="entry name" value="Metallo-B-lactamas"/>
</dbReference>
<dbReference type="Pfam" id="PF16661">
    <property type="entry name" value="Lactamase_B_6"/>
    <property type="match status" value="1"/>
</dbReference>
<evidence type="ECO:0000259" key="3">
    <source>
        <dbReference type="SMART" id="SM01027"/>
    </source>
</evidence>
<keyword evidence="1 4" id="KW-0378">Hydrolase</keyword>
<feature type="domain" description="Metallo-beta-lactamase" evidence="2">
    <location>
        <begin position="15"/>
        <end position="224"/>
    </location>
</feature>
<dbReference type="EMBL" id="JASNVW010000001">
    <property type="protein sequence ID" value="MDK6028362.1"/>
    <property type="molecule type" value="Genomic_DNA"/>
</dbReference>
<dbReference type="InterPro" id="IPR050698">
    <property type="entry name" value="MBL"/>
</dbReference>
<dbReference type="Pfam" id="PF10996">
    <property type="entry name" value="Beta-Casp"/>
    <property type="match status" value="1"/>
</dbReference>
<comment type="caution">
    <text evidence="4">The sequence shown here is derived from an EMBL/GenBank/DDBJ whole genome shotgun (WGS) entry which is preliminary data.</text>
</comment>
<name>A0ABD4Z5S1_9CREN</name>
<dbReference type="InterPro" id="IPR011108">
    <property type="entry name" value="RMMBL"/>
</dbReference>
<evidence type="ECO:0000259" key="2">
    <source>
        <dbReference type="SMART" id="SM00849"/>
    </source>
</evidence>
<dbReference type="SMART" id="SM00849">
    <property type="entry name" value="Lactamase_B"/>
    <property type="match status" value="1"/>
</dbReference>
<proteinExistence type="predicted"/>
<dbReference type="Proteomes" id="UP001529235">
    <property type="component" value="Unassembled WGS sequence"/>
</dbReference>
<dbReference type="AlphaFoldDB" id="A0ABD4Z5S1"/>
<keyword evidence="5" id="KW-1185">Reference proteome</keyword>
<dbReference type="InterPro" id="IPR022712">
    <property type="entry name" value="Beta_Casp"/>
</dbReference>
<evidence type="ECO:0000313" key="4">
    <source>
        <dbReference type="EMBL" id="MDK6028362.1"/>
    </source>
</evidence>
<dbReference type="Gene3D" id="3.40.50.10890">
    <property type="match status" value="1"/>
</dbReference>
<gene>
    <name evidence="4" type="ORF">QPL79_03165</name>
</gene>
<dbReference type="Gene3D" id="3.60.15.10">
    <property type="entry name" value="Ribonuclease Z/Hydroxyacylglutathione hydrolase-like"/>
    <property type="match status" value="1"/>
</dbReference>
<accession>A0ABD4Z5S1</accession>
<dbReference type="InterPro" id="IPR036866">
    <property type="entry name" value="RibonucZ/Hydroxyglut_hydro"/>
</dbReference>
<dbReference type="EC" id="3.-.-.-" evidence="4"/>
<dbReference type="GO" id="GO:0016787">
    <property type="term" value="F:hydrolase activity"/>
    <property type="evidence" value="ECO:0007669"/>
    <property type="project" value="UniProtKB-KW"/>
</dbReference>
<dbReference type="SMART" id="SM01027">
    <property type="entry name" value="Beta-Casp"/>
    <property type="match status" value="1"/>
</dbReference>